<evidence type="ECO:0000259" key="3">
    <source>
        <dbReference type="Pfam" id="PF01625"/>
    </source>
</evidence>
<dbReference type="NCBIfam" id="TIGR00401">
    <property type="entry name" value="msrA"/>
    <property type="match status" value="1"/>
</dbReference>
<comment type="function">
    <text evidence="2">Has an important function as a repair enzyme for proteins that have been inactivated by oxidation. Catalyzes the reversible oxidation-reduction of methionine sulfoxide in proteins to methionine.</text>
</comment>
<dbReference type="KEGG" id="mpl:Mpal_2276"/>
<dbReference type="STRING" id="521011.Mpal_2276"/>
<dbReference type="eggNOG" id="arCOG02816">
    <property type="taxonomic scope" value="Archaea"/>
</dbReference>
<dbReference type="Proteomes" id="UP000002457">
    <property type="component" value="Chromosome"/>
</dbReference>
<organism evidence="4 5">
    <name type="scientific">Methanosphaerula palustris (strain ATCC BAA-1556 / DSM 19958 / E1-9c)</name>
    <dbReference type="NCBI Taxonomy" id="521011"/>
    <lineage>
        <taxon>Archaea</taxon>
        <taxon>Methanobacteriati</taxon>
        <taxon>Methanobacteriota</taxon>
        <taxon>Stenosarchaea group</taxon>
        <taxon>Methanomicrobia</taxon>
        <taxon>Methanomicrobiales</taxon>
        <taxon>Methanoregulaceae</taxon>
        <taxon>Methanosphaerula</taxon>
    </lineage>
</organism>
<feature type="active site" evidence="2">
    <location>
        <position position="19"/>
    </location>
</feature>
<comment type="catalytic activity">
    <reaction evidence="2">
        <text>L-methionyl-[protein] + [thioredoxin]-disulfide + H2O = L-methionyl-(S)-S-oxide-[protein] + [thioredoxin]-dithiol</text>
        <dbReference type="Rhea" id="RHEA:14217"/>
        <dbReference type="Rhea" id="RHEA-COMP:10698"/>
        <dbReference type="Rhea" id="RHEA-COMP:10700"/>
        <dbReference type="Rhea" id="RHEA-COMP:12313"/>
        <dbReference type="Rhea" id="RHEA-COMP:12315"/>
        <dbReference type="ChEBI" id="CHEBI:15377"/>
        <dbReference type="ChEBI" id="CHEBI:16044"/>
        <dbReference type="ChEBI" id="CHEBI:29950"/>
        <dbReference type="ChEBI" id="CHEBI:44120"/>
        <dbReference type="ChEBI" id="CHEBI:50058"/>
        <dbReference type="EC" id="1.8.4.11"/>
    </reaction>
</comment>
<evidence type="ECO:0000256" key="2">
    <source>
        <dbReference type="HAMAP-Rule" id="MF_01401"/>
    </source>
</evidence>
<sequence length="165" mass="18729">MVSRAEEDRIETATFGGGCFWGVEEAFRTIRGVTKTTAGYMGGTTPDPTYEMVCTGRTGHAEVVQVEFDPNLIEYQALLAIFFSHHDPTSLNRQGPDVGEQYRSVIFFHTPVQEEEARRMIQDLDQSERFRGPIQTAVVHASRFYPAEKYHQQYLVKHGRSGCHL</sequence>
<dbReference type="OrthoDB" id="7150at2157"/>
<comment type="similarity">
    <text evidence="2">Belongs to the MsrA Met sulfoxide reductase family.</text>
</comment>
<comment type="catalytic activity">
    <reaction evidence="2">
        <text>[thioredoxin]-disulfide + L-methionine + H2O = L-methionine (S)-S-oxide + [thioredoxin]-dithiol</text>
        <dbReference type="Rhea" id="RHEA:19993"/>
        <dbReference type="Rhea" id="RHEA-COMP:10698"/>
        <dbReference type="Rhea" id="RHEA-COMP:10700"/>
        <dbReference type="ChEBI" id="CHEBI:15377"/>
        <dbReference type="ChEBI" id="CHEBI:29950"/>
        <dbReference type="ChEBI" id="CHEBI:50058"/>
        <dbReference type="ChEBI" id="CHEBI:57844"/>
        <dbReference type="ChEBI" id="CHEBI:58772"/>
        <dbReference type="EC" id="1.8.4.11"/>
    </reaction>
</comment>
<proteinExistence type="inferred from homology"/>
<keyword evidence="1 2" id="KW-0560">Oxidoreductase</keyword>
<dbReference type="GO" id="GO:0033744">
    <property type="term" value="F:L-methionine:thioredoxin-disulfide S-oxidoreductase activity"/>
    <property type="evidence" value="ECO:0007669"/>
    <property type="project" value="RHEA"/>
</dbReference>
<dbReference type="Gene3D" id="3.30.1060.10">
    <property type="entry name" value="Peptide methionine sulphoxide reductase MsrA"/>
    <property type="match status" value="1"/>
</dbReference>
<dbReference type="PANTHER" id="PTHR43774">
    <property type="entry name" value="PEPTIDE METHIONINE SULFOXIDE REDUCTASE"/>
    <property type="match status" value="1"/>
</dbReference>
<dbReference type="HAMAP" id="MF_01401">
    <property type="entry name" value="MsrA"/>
    <property type="match status" value="1"/>
</dbReference>
<dbReference type="InterPro" id="IPR036509">
    <property type="entry name" value="Met_Sox_Rdtase_MsrA_sf"/>
</dbReference>
<dbReference type="EC" id="1.8.4.11" evidence="2"/>
<protein>
    <recommendedName>
        <fullName evidence="2">Peptide methionine sulfoxide reductase MsrA</fullName>
        <shortName evidence="2">Protein-methionine-S-oxide reductase</shortName>
        <ecNumber evidence="2">1.8.4.11</ecNumber>
    </recommendedName>
    <alternativeName>
        <fullName evidence="2">Peptide-methionine (S)-S-oxide reductase</fullName>
        <shortName evidence="2">Peptide Met(O) reductase</shortName>
    </alternativeName>
</protein>
<feature type="domain" description="Peptide methionine sulphoxide reductase MsrA" evidence="3">
    <location>
        <begin position="12"/>
        <end position="163"/>
    </location>
</feature>
<reference evidence="4 5" key="1">
    <citation type="journal article" date="2015" name="Genome Announc.">
        <title>Complete Genome Sequence of Methanosphaerula palustris E1-9CT, a Hydrogenotrophic Methanogen Isolated from a Minerotrophic Fen Peatland.</title>
        <authorList>
            <person name="Cadillo-Quiroz H."/>
            <person name="Browne P."/>
            <person name="Kyrpides N."/>
            <person name="Woyke T."/>
            <person name="Goodwin L."/>
            <person name="Detter C."/>
            <person name="Yavitt J.B."/>
            <person name="Zinder S.H."/>
        </authorList>
    </citation>
    <scope>NUCLEOTIDE SEQUENCE [LARGE SCALE GENOMIC DNA]</scope>
    <source>
        <strain evidence="5">ATCC BAA-1556 / DSM 19958 / E1-9c</strain>
    </source>
</reference>
<dbReference type="AlphaFoldDB" id="B8GE64"/>
<dbReference type="GeneID" id="7272574"/>
<evidence type="ECO:0000256" key="1">
    <source>
        <dbReference type="ARBA" id="ARBA00023002"/>
    </source>
</evidence>
<dbReference type="EMBL" id="CP001338">
    <property type="protein sequence ID" value="ACL17565.1"/>
    <property type="molecule type" value="Genomic_DNA"/>
</dbReference>
<accession>B8GE64</accession>
<evidence type="ECO:0000313" key="4">
    <source>
        <dbReference type="EMBL" id="ACL17565.1"/>
    </source>
</evidence>
<evidence type="ECO:0000313" key="5">
    <source>
        <dbReference type="Proteomes" id="UP000002457"/>
    </source>
</evidence>
<dbReference type="InterPro" id="IPR002569">
    <property type="entry name" value="Met_Sox_Rdtase_MsrA_dom"/>
</dbReference>
<dbReference type="Pfam" id="PF01625">
    <property type="entry name" value="PMSR"/>
    <property type="match status" value="1"/>
</dbReference>
<dbReference type="RefSeq" id="WP_012618884.1">
    <property type="nucleotide sequence ID" value="NC_011832.1"/>
</dbReference>
<gene>
    <name evidence="2" type="primary">msrA</name>
    <name evidence="4" type="ordered locus">Mpal_2276</name>
</gene>
<dbReference type="PANTHER" id="PTHR43774:SF1">
    <property type="entry name" value="PEPTIDE METHIONINE SULFOXIDE REDUCTASE MSRA 2"/>
    <property type="match status" value="1"/>
</dbReference>
<dbReference type="HOGENOM" id="CLU_031040_10_0_2"/>
<dbReference type="SUPFAM" id="SSF55068">
    <property type="entry name" value="Peptide methionine sulfoxide reductase"/>
    <property type="match status" value="1"/>
</dbReference>
<dbReference type="GO" id="GO:0008113">
    <property type="term" value="F:peptide-methionine (S)-S-oxide reductase activity"/>
    <property type="evidence" value="ECO:0007669"/>
    <property type="project" value="UniProtKB-UniRule"/>
</dbReference>
<keyword evidence="5" id="KW-1185">Reference proteome</keyword>
<name>B8GE64_METPE</name>